<organism evidence="1">
    <name type="scientific">Rhizophora mucronata</name>
    <name type="common">Asiatic mangrove</name>
    <dbReference type="NCBI Taxonomy" id="61149"/>
    <lineage>
        <taxon>Eukaryota</taxon>
        <taxon>Viridiplantae</taxon>
        <taxon>Streptophyta</taxon>
        <taxon>Embryophyta</taxon>
        <taxon>Tracheophyta</taxon>
        <taxon>Spermatophyta</taxon>
        <taxon>Magnoliopsida</taxon>
        <taxon>eudicotyledons</taxon>
        <taxon>Gunneridae</taxon>
        <taxon>Pentapetalae</taxon>
        <taxon>rosids</taxon>
        <taxon>fabids</taxon>
        <taxon>Malpighiales</taxon>
        <taxon>Rhizophoraceae</taxon>
        <taxon>Rhizophora</taxon>
    </lineage>
</organism>
<proteinExistence type="predicted"/>
<reference evidence="1" key="1">
    <citation type="submission" date="2018-02" db="EMBL/GenBank/DDBJ databases">
        <title>Rhizophora mucronata_Transcriptome.</title>
        <authorList>
            <person name="Meera S.P."/>
            <person name="Sreeshan A."/>
            <person name="Augustine A."/>
        </authorList>
    </citation>
    <scope>NUCLEOTIDE SEQUENCE</scope>
    <source>
        <tissue evidence="1">Leaf</tissue>
    </source>
</reference>
<protein>
    <submittedName>
        <fullName evidence="1">Uncharacterized protein</fullName>
    </submittedName>
</protein>
<sequence>MEPPIKQFDLIFFIIQGNDAWLCPACMATTTTFQIELNICI</sequence>
<name>A0A2P2P6M3_RHIMU</name>
<dbReference type="EMBL" id="GGEC01069922">
    <property type="protein sequence ID" value="MBX50406.1"/>
    <property type="molecule type" value="Transcribed_RNA"/>
</dbReference>
<dbReference type="AlphaFoldDB" id="A0A2P2P6M3"/>
<evidence type="ECO:0000313" key="1">
    <source>
        <dbReference type="EMBL" id="MBX50406.1"/>
    </source>
</evidence>
<accession>A0A2P2P6M3</accession>